<dbReference type="Gene3D" id="1.20.1720.10">
    <property type="entry name" value="Multidrug resistance protein D"/>
    <property type="match status" value="1"/>
</dbReference>
<dbReference type="InterPro" id="IPR004638">
    <property type="entry name" value="EmrB-like"/>
</dbReference>
<feature type="transmembrane region" description="Helical" evidence="9">
    <location>
        <begin position="366"/>
        <end position="384"/>
    </location>
</feature>
<evidence type="ECO:0000256" key="4">
    <source>
        <dbReference type="ARBA" id="ARBA00022475"/>
    </source>
</evidence>
<dbReference type="AlphaFoldDB" id="A0A9D1KND4"/>
<keyword evidence="7 9" id="KW-0472">Membrane</keyword>
<dbReference type="FunFam" id="1.20.1720.10:FF:000004">
    <property type="entry name" value="EmrB/QacA family drug resistance transporter"/>
    <property type="match status" value="1"/>
</dbReference>
<dbReference type="GO" id="GO:0005886">
    <property type="term" value="C:plasma membrane"/>
    <property type="evidence" value="ECO:0007669"/>
    <property type="project" value="UniProtKB-SubCell"/>
</dbReference>
<dbReference type="NCBIfam" id="TIGR00711">
    <property type="entry name" value="efflux_EmrB"/>
    <property type="match status" value="1"/>
</dbReference>
<reference evidence="11" key="2">
    <citation type="journal article" date="2021" name="PeerJ">
        <title>Extensive microbial diversity within the chicken gut microbiome revealed by metagenomics and culture.</title>
        <authorList>
            <person name="Gilroy R."/>
            <person name="Ravi A."/>
            <person name="Getino M."/>
            <person name="Pursley I."/>
            <person name="Horton D.L."/>
            <person name="Alikhan N.F."/>
            <person name="Baker D."/>
            <person name="Gharbi K."/>
            <person name="Hall N."/>
            <person name="Watson M."/>
            <person name="Adriaenssens E.M."/>
            <person name="Foster-Nyarko E."/>
            <person name="Jarju S."/>
            <person name="Secka A."/>
            <person name="Antonio M."/>
            <person name="Oren A."/>
            <person name="Chaudhuri R.R."/>
            <person name="La Ragione R."/>
            <person name="Hildebrand F."/>
            <person name="Pallen M.J."/>
        </authorList>
    </citation>
    <scope>NUCLEOTIDE SEQUENCE</scope>
    <source>
        <strain evidence="11">ChiGjej1B1-24693</strain>
    </source>
</reference>
<feature type="transmembrane region" description="Helical" evidence="9">
    <location>
        <begin position="110"/>
        <end position="133"/>
    </location>
</feature>
<evidence type="ECO:0000256" key="1">
    <source>
        <dbReference type="ARBA" id="ARBA00004651"/>
    </source>
</evidence>
<dbReference type="InterPro" id="IPR036259">
    <property type="entry name" value="MFS_trans_sf"/>
</dbReference>
<sequence length="571" mass="59773">MPSTTTAADSGLLTGRARNLALTGLFLSMFVSMISMNVVGTSMPIIIADIGGTQASYTWVVVATMLASAIATPIWGKLADLTSKKVLVQIALVVFALGTILAGMAQDPTWLISCRILQGLGAGGLGALNQIVLAEIVSPRERGKYMGIMGAIMAVATVGGPLLGGTLTDTIGWRWNFYVGVPLAIAAIIMLQKTLHLHTERKKITIDYLGAVLISAGFSLILIWITLGGSEFDWASWQTAVMAGGGAILLVLAVLAELRAKEPMIPLTLFKNRTFTLSVIASMTVGIAMFATAVYLGQYMQLARGRSVIESSLLTLPMMLGVLGASTVSGQLISRYGAWKRYMVAGSIGLLVGLFMLGQLRYDTSYVYVGVSMFVLGCGVGMTMQNLVLVVQNTVAPNELGVASSSVNFFRTIGGSAGMSVMGTLLARDIADYLKIGITELAAKDPSALAGAEALQNGTIPRLADLPEALRLVVESAYGHAIGNVFLAVTPLAVVAIVAIAFLPNLPLSTQTNAERMAEMKVGPAAEAESPMLVAATTGPGVPIAEPNLVADPEADPDNGEFRPYDPGAKS</sequence>
<feature type="transmembrane region" description="Helical" evidence="9">
    <location>
        <begin position="86"/>
        <end position="104"/>
    </location>
</feature>
<feature type="domain" description="Major facilitator superfamily (MFS) profile" evidence="10">
    <location>
        <begin position="21"/>
        <end position="508"/>
    </location>
</feature>
<feature type="transmembrane region" description="Helical" evidence="9">
    <location>
        <begin position="275"/>
        <end position="296"/>
    </location>
</feature>
<feature type="transmembrane region" description="Helical" evidence="9">
    <location>
        <begin position="481"/>
        <end position="503"/>
    </location>
</feature>
<dbReference type="SUPFAM" id="SSF103473">
    <property type="entry name" value="MFS general substrate transporter"/>
    <property type="match status" value="1"/>
</dbReference>
<feature type="region of interest" description="Disordered" evidence="8">
    <location>
        <begin position="536"/>
        <end position="571"/>
    </location>
</feature>
<keyword evidence="4" id="KW-1003">Cell membrane</keyword>
<proteinExistence type="inferred from homology"/>
<feature type="transmembrane region" description="Helical" evidence="9">
    <location>
        <begin position="342"/>
        <end position="360"/>
    </location>
</feature>
<evidence type="ECO:0000259" key="10">
    <source>
        <dbReference type="PROSITE" id="PS50850"/>
    </source>
</evidence>
<feature type="transmembrane region" description="Helical" evidence="9">
    <location>
        <begin position="204"/>
        <end position="225"/>
    </location>
</feature>
<comment type="caution">
    <text evidence="11">The sequence shown here is derived from an EMBL/GenBank/DDBJ whole genome shotgun (WGS) entry which is preliminary data.</text>
</comment>
<evidence type="ECO:0000256" key="6">
    <source>
        <dbReference type="ARBA" id="ARBA00022989"/>
    </source>
</evidence>
<feature type="transmembrane region" description="Helical" evidence="9">
    <location>
        <begin position="308"/>
        <end position="330"/>
    </location>
</feature>
<evidence type="ECO:0000256" key="9">
    <source>
        <dbReference type="SAM" id="Phobius"/>
    </source>
</evidence>
<keyword evidence="5 9" id="KW-0812">Transmembrane</keyword>
<evidence type="ECO:0000256" key="5">
    <source>
        <dbReference type="ARBA" id="ARBA00022692"/>
    </source>
</evidence>
<dbReference type="Gene3D" id="1.20.1250.20">
    <property type="entry name" value="MFS general substrate transporter like domains"/>
    <property type="match status" value="1"/>
</dbReference>
<dbReference type="PANTHER" id="PTHR23501">
    <property type="entry name" value="MAJOR FACILITATOR SUPERFAMILY"/>
    <property type="match status" value="1"/>
</dbReference>
<name>A0A9D1KND4_9ACTN</name>
<dbReference type="InterPro" id="IPR020846">
    <property type="entry name" value="MFS_dom"/>
</dbReference>
<evidence type="ECO:0000313" key="12">
    <source>
        <dbReference type="Proteomes" id="UP000886842"/>
    </source>
</evidence>
<evidence type="ECO:0000313" key="11">
    <source>
        <dbReference type="EMBL" id="HIT75198.1"/>
    </source>
</evidence>
<keyword evidence="3" id="KW-0813">Transport</keyword>
<evidence type="ECO:0000256" key="3">
    <source>
        <dbReference type="ARBA" id="ARBA00022448"/>
    </source>
</evidence>
<comment type="subcellular location">
    <subcellularLocation>
        <location evidence="1">Cell membrane</location>
        <topology evidence="1">Multi-pass membrane protein</topology>
    </subcellularLocation>
</comment>
<dbReference type="GO" id="GO:0022857">
    <property type="term" value="F:transmembrane transporter activity"/>
    <property type="evidence" value="ECO:0007669"/>
    <property type="project" value="InterPro"/>
</dbReference>
<keyword evidence="6 9" id="KW-1133">Transmembrane helix</keyword>
<dbReference type="InterPro" id="IPR011701">
    <property type="entry name" value="MFS"/>
</dbReference>
<evidence type="ECO:0000256" key="7">
    <source>
        <dbReference type="ARBA" id="ARBA00023136"/>
    </source>
</evidence>
<evidence type="ECO:0000256" key="2">
    <source>
        <dbReference type="ARBA" id="ARBA00007520"/>
    </source>
</evidence>
<dbReference type="PROSITE" id="PS50850">
    <property type="entry name" value="MFS"/>
    <property type="match status" value="1"/>
</dbReference>
<feature type="transmembrane region" description="Helical" evidence="9">
    <location>
        <begin position="237"/>
        <end position="255"/>
    </location>
</feature>
<protein>
    <submittedName>
        <fullName evidence="11">DHA2 family efflux MFS transporter permease subunit</fullName>
    </submittedName>
</protein>
<accession>A0A9D1KND4</accession>
<feature type="transmembrane region" description="Helical" evidence="9">
    <location>
        <begin position="145"/>
        <end position="163"/>
    </location>
</feature>
<reference evidence="11" key="1">
    <citation type="submission" date="2020-10" db="EMBL/GenBank/DDBJ databases">
        <authorList>
            <person name="Gilroy R."/>
        </authorList>
    </citation>
    <scope>NUCLEOTIDE SEQUENCE</scope>
    <source>
        <strain evidence="11">ChiGjej1B1-24693</strain>
    </source>
</reference>
<dbReference type="PANTHER" id="PTHR23501:SF197">
    <property type="entry name" value="COMD"/>
    <property type="match status" value="1"/>
</dbReference>
<dbReference type="PRINTS" id="PR01036">
    <property type="entry name" value="TCRTETB"/>
</dbReference>
<organism evidence="11 12">
    <name type="scientific">Candidatus Avipropionibacterium avicola</name>
    <dbReference type="NCBI Taxonomy" id="2840701"/>
    <lineage>
        <taxon>Bacteria</taxon>
        <taxon>Bacillati</taxon>
        <taxon>Actinomycetota</taxon>
        <taxon>Actinomycetes</taxon>
        <taxon>Propionibacteriales</taxon>
        <taxon>Propionibacteriaceae</taxon>
        <taxon>Propionibacteriaceae incertae sedis</taxon>
        <taxon>Candidatus Avipropionibacterium</taxon>
    </lineage>
</organism>
<dbReference type="Pfam" id="PF07690">
    <property type="entry name" value="MFS_1"/>
    <property type="match status" value="1"/>
</dbReference>
<comment type="similarity">
    <text evidence="2">Belongs to the major facilitator superfamily. TCR/Tet family.</text>
</comment>
<feature type="transmembrane region" description="Helical" evidence="9">
    <location>
        <begin position="54"/>
        <end position="74"/>
    </location>
</feature>
<evidence type="ECO:0000256" key="8">
    <source>
        <dbReference type="SAM" id="MobiDB-lite"/>
    </source>
</evidence>
<dbReference type="EMBL" id="DVLP01000197">
    <property type="protein sequence ID" value="HIT75198.1"/>
    <property type="molecule type" value="Genomic_DNA"/>
</dbReference>
<feature type="transmembrane region" description="Helical" evidence="9">
    <location>
        <begin position="20"/>
        <end position="48"/>
    </location>
</feature>
<dbReference type="Proteomes" id="UP000886842">
    <property type="component" value="Unassembled WGS sequence"/>
</dbReference>
<feature type="transmembrane region" description="Helical" evidence="9">
    <location>
        <begin position="175"/>
        <end position="192"/>
    </location>
</feature>
<gene>
    <name evidence="11" type="ORF">IAA98_06415</name>
</gene>